<evidence type="ECO:0000256" key="7">
    <source>
        <dbReference type="ARBA" id="ARBA00022723"/>
    </source>
</evidence>
<dbReference type="NCBIfam" id="TIGR01084">
    <property type="entry name" value="mutY"/>
    <property type="match status" value="1"/>
</dbReference>
<evidence type="ECO:0000259" key="15">
    <source>
        <dbReference type="SMART" id="SM00478"/>
    </source>
</evidence>
<dbReference type="PANTHER" id="PTHR42944:SF1">
    <property type="entry name" value="ADENINE DNA GLYCOSYLASE"/>
    <property type="match status" value="1"/>
</dbReference>
<gene>
    <name evidence="16" type="ORF">B0I21_104172</name>
</gene>
<evidence type="ECO:0000256" key="10">
    <source>
        <dbReference type="ARBA" id="ARBA00023004"/>
    </source>
</evidence>
<name>A0A4R7D4Q1_9SPHI</name>
<evidence type="ECO:0000256" key="2">
    <source>
        <dbReference type="ARBA" id="ARBA00002933"/>
    </source>
</evidence>
<protein>
    <recommendedName>
        <fullName evidence="5 14">Adenine DNA glycosylase</fullName>
        <ecNumber evidence="4 14">3.2.2.31</ecNumber>
    </recommendedName>
</protein>
<keyword evidence="6" id="KW-0004">4Fe-4S</keyword>
<dbReference type="GO" id="GO:0046872">
    <property type="term" value="F:metal ion binding"/>
    <property type="evidence" value="ECO:0007669"/>
    <property type="project" value="UniProtKB-UniRule"/>
</dbReference>
<dbReference type="Gene3D" id="1.10.340.30">
    <property type="entry name" value="Hypothetical protein, domain 2"/>
    <property type="match status" value="1"/>
</dbReference>
<feature type="domain" description="HhH-GPD" evidence="15">
    <location>
        <begin position="35"/>
        <end position="186"/>
    </location>
</feature>
<dbReference type="SMART" id="SM00478">
    <property type="entry name" value="ENDO3c"/>
    <property type="match status" value="1"/>
</dbReference>
<dbReference type="FunFam" id="1.10.340.30:FF:000002">
    <property type="entry name" value="Adenine DNA glycosylase"/>
    <property type="match status" value="1"/>
</dbReference>
<sequence length="355" mass="41141">MSFAVKLMNWYRENGRDLPWRNTQNPYVIWLSEIILQQTRVEQGMPYFHRFLEAFPIVTKFAAAEEEEILRLWQGLGYYSRARNMHKAAKMVVDEYGGQFPTSYAEVIRLAGVGEYTAAAISSFSANEAKAVVDGNVYRVLSRYFGIDEPINGSKGKKVFAEIAGEMLDLDNAATYNQAIMDFGALQCKPKSPRCETCIFQLECVANRAGIVDKLPVKLKGRASKNRYFHYFIVQSDDRILMSKRGETDVWANLYEFPLIETEQDFMLEELAQTPLFSEYFEETARFTPLGNMTKHILSHQNIYARFYLLQDAQSLRTKKSNWNYFFVEKIDTLAKHKLIFSFLEKNKQLINPKF</sequence>
<evidence type="ECO:0000256" key="14">
    <source>
        <dbReference type="RuleBase" id="RU365096"/>
    </source>
</evidence>
<dbReference type="InterPro" id="IPR004035">
    <property type="entry name" value="Endouclease-III_FeS-bd_BS"/>
</dbReference>
<evidence type="ECO:0000313" key="16">
    <source>
        <dbReference type="EMBL" id="TDS13846.1"/>
    </source>
</evidence>
<dbReference type="GO" id="GO:0006284">
    <property type="term" value="P:base-excision repair"/>
    <property type="evidence" value="ECO:0007669"/>
    <property type="project" value="UniProtKB-UniRule"/>
</dbReference>
<dbReference type="Proteomes" id="UP000294752">
    <property type="component" value="Unassembled WGS sequence"/>
</dbReference>
<keyword evidence="12" id="KW-0234">DNA repair</keyword>
<dbReference type="SUPFAM" id="SSF55811">
    <property type="entry name" value="Nudix"/>
    <property type="match status" value="1"/>
</dbReference>
<dbReference type="EC" id="3.2.2.31" evidence="4 14"/>
<organism evidence="16 17">
    <name type="scientific">Sphingobacterium paludis</name>
    <dbReference type="NCBI Taxonomy" id="1476465"/>
    <lineage>
        <taxon>Bacteria</taxon>
        <taxon>Pseudomonadati</taxon>
        <taxon>Bacteroidota</taxon>
        <taxon>Sphingobacteriia</taxon>
        <taxon>Sphingobacteriales</taxon>
        <taxon>Sphingobacteriaceae</taxon>
        <taxon>Sphingobacterium</taxon>
    </lineage>
</organism>
<dbReference type="CDD" id="cd03431">
    <property type="entry name" value="NUDIX_DNA_Glycosylase_C-MutY"/>
    <property type="match status" value="1"/>
</dbReference>
<comment type="cofactor">
    <cofactor evidence="14">
        <name>[4Fe-4S] cluster</name>
        <dbReference type="ChEBI" id="CHEBI:49883"/>
    </cofactor>
    <text evidence="14">Binds 1 [4Fe-4S] cluster.</text>
</comment>
<evidence type="ECO:0000256" key="12">
    <source>
        <dbReference type="ARBA" id="ARBA00023204"/>
    </source>
</evidence>
<comment type="catalytic activity">
    <reaction evidence="1 14">
        <text>Hydrolyzes free adenine bases from 7,8-dihydro-8-oxoguanine:adenine mismatched double-stranded DNA, leaving an apurinic site.</text>
        <dbReference type="EC" id="3.2.2.31"/>
    </reaction>
</comment>
<dbReference type="SUPFAM" id="SSF48150">
    <property type="entry name" value="DNA-glycosylase"/>
    <property type="match status" value="1"/>
</dbReference>
<dbReference type="InterPro" id="IPR011257">
    <property type="entry name" value="DNA_glycosylase"/>
</dbReference>
<evidence type="ECO:0000256" key="9">
    <source>
        <dbReference type="ARBA" id="ARBA00022801"/>
    </source>
</evidence>
<dbReference type="InterPro" id="IPR005760">
    <property type="entry name" value="A/G_AdeGlyc_MutY"/>
</dbReference>
<comment type="function">
    <text evidence="2">Adenine glycosylase active on G-A mispairs. MutY also corrects error-prone DNA synthesis past GO lesions which are due to the oxidatively damaged form of guanine: 7,8-dihydro-8-oxoguanine (8-oxo-dGTP).</text>
</comment>
<reference evidence="16 17" key="1">
    <citation type="submission" date="2019-03" db="EMBL/GenBank/DDBJ databases">
        <title>Genomic Encyclopedia of Type Strains, Phase III (KMG-III): the genomes of soil and plant-associated and newly described type strains.</title>
        <authorList>
            <person name="Whitman W."/>
        </authorList>
    </citation>
    <scope>NUCLEOTIDE SEQUENCE [LARGE SCALE GENOMIC DNA]</scope>
    <source>
        <strain evidence="16 17">CGMCC 1.12801</strain>
    </source>
</reference>
<accession>A0A4R7D4Q1</accession>
<dbReference type="Gene3D" id="1.10.1670.10">
    <property type="entry name" value="Helix-hairpin-Helix base-excision DNA repair enzymes (C-terminal)"/>
    <property type="match status" value="1"/>
</dbReference>
<evidence type="ECO:0000256" key="11">
    <source>
        <dbReference type="ARBA" id="ARBA00023014"/>
    </source>
</evidence>
<dbReference type="GO" id="GO:0032357">
    <property type="term" value="F:oxidized purine DNA binding"/>
    <property type="evidence" value="ECO:0007669"/>
    <property type="project" value="TreeGrafter"/>
</dbReference>
<dbReference type="GO" id="GO:0000701">
    <property type="term" value="F:purine-specific mismatch base pair DNA N-glycosylase activity"/>
    <property type="evidence" value="ECO:0007669"/>
    <property type="project" value="UniProtKB-EC"/>
</dbReference>
<evidence type="ECO:0000256" key="4">
    <source>
        <dbReference type="ARBA" id="ARBA00012045"/>
    </source>
</evidence>
<dbReference type="InterPro" id="IPR023170">
    <property type="entry name" value="HhH_base_excis_C"/>
</dbReference>
<dbReference type="Pfam" id="PF00730">
    <property type="entry name" value="HhH-GPD"/>
    <property type="match status" value="1"/>
</dbReference>
<evidence type="ECO:0000256" key="13">
    <source>
        <dbReference type="ARBA" id="ARBA00023295"/>
    </source>
</evidence>
<comment type="similarity">
    <text evidence="3 14">Belongs to the Nth/MutY family.</text>
</comment>
<proteinExistence type="inferred from homology"/>
<keyword evidence="10 14" id="KW-0408">Iron</keyword>
<dbReference type="InterPro" id="IPR029119">
    <property type="entry name" value="MutY_C"/>
</dbReference>
<dbReference type="Gene3D" id="3.90.79.10">
    <property type="entry name" value="Nucleoside Triphosphate Pyrophosphohydrolase"/>
    <property type="match status" value="1"/>
</dbReference>
<evidence type="ECO:0000256" key="6">
    <source>
        <dbReference type="ARBA" id="ARBA00022485"/>
    </source>
</evidence>
<keyword evidence="13 14" id="KW-0326">Glycosidase</keyword>
<dbReference type="PANTHER" id="PTHR42944">
    <property type="entry name" value="ADENINE DNA GLYCOSYLASE"/>
    <property type="match status" value="1"/>
</dbReference>
<dbReference type="GO" id="GO:0051539">
    <property type="term" value="F:4 iron, 4 sulfur cluster binding"/>
    <property type="evidence" value="ECO:0007669"/>
    <property type="project" value="UniProtKB-UniRule"/>
</dbReference>
<keyword evidence="7" id="KW-0479">Metal-binding</keyword>
<dbReference type="GO" id="GO:0035485">
    <property type="term" value="F:adenine/guanine mispair binding"/>
    <property type="evidence" value="ECO:0007669"/>
    <property type="project" value="TreeGrafter"/>
</dbReference>
<dbReference type="RefSeq" id="WP_133640153.1">
    <property type="nucleotide sequence ID" value="NZ_SNZV01000004.1"/>
</dbReference>
<dbReference type="OrthoDB" id="9802365at2"/>
<evidence type="ECO:0000256" key="3">
    <source>
        <dbReference type="ARBA" id="ARBA00008343"/>
    </source>
</evidence>
<evidence type="ECO:0000256" key="1">
    <source>
        <dbReference type="ARBA" id="ARBA00000843"/>
    </source>
</evidence>
<keyword evidence="9" id="KW-0378">Hydrolase</keyword>
<dbReference type="PROSITE" id="PS00764">
    <property type="entry name" value="ENDONUCLEASE_III_1"/>
    <property type="match status" value="1"/>
</dbReference>
<evidence type="ECO:0000256" key="8">
    <source>
        <dbReference type="ARBA" id="ARBA00022763"/>
    </source>
</evidence>
<dbReference type="InterPro" id="IPR044298">
    <property type="entry name" value="MIG/MutY"/>
</dbReference>
<evidence type="ECO:0000313" key="17">
    <source>
        <dbReference type="Proteomes" id="UP000294752"/>
    </source>
</evidence>
<keyword evidence="11" id="KW-0411">Iron-sulfur</keyword>
<dbReference type="AlphaFoldDB" id="A0A4R7D4Q1"/>
<dbReference type="Pfam" id="PF14815">
    <property type="entry name" value="NUDIX_4"/>
    <property type="match status" value="1"/>
</dbReference>
<comment type="caution">
    <text evidence="16">The sequence shown here is derived from an EMBL/GenBank/DDBJ whole genome shotgun (WGS) entry which is preliminary data.</text>
</comment>
<evidence type="ECO:0000256" key="5">
    <source>
        <dbReference type="ARBA" id="ARBA00022023"/>
    </source>
</evidence>
<dbReference type="CDD" id="cd00056">
    <property type="entry name" value="ENDO3c"/>
    <property type="match status" value="1"/>
</dbReference>
<dbReference type="InterPro" id="IPR003265">
    <property type="entry name" value="HhH-GPD_domain"/>
</dbReference>
<keyword evidence="17" id="KW-1185">Reference proteome</keyword>
<dbReference type="GO" id="GO:0006298">
    <property type="term" value="P:mismatch repair"/>
    <property type="evidence" value="ECO:0007669"/>
    <property type="project" value="TreeGrafter"/>
</dbReference>
<dbReference type="InterPro" id="IPR015797">
    <property type="entry name" value="NUDIX_hydrolase-like_dom_sf"/>
</dbReference>
<dbReference type="GO" id="GO:0034039">
    <property type="term" value="F:8-oxo-7,8-dihydroguanine DNA N-glycosylase activity"/>
    <property type="evidence" value="ECO:0007669"/>
    <property type="project" value="TreeGrafter"/>
</dbReference>
<keyword evidence="8 14" id="KW-0227">DNA damage</keyword>
<dbReference type="EMBL" id="SNZV01000004">
    <property type="protein sequence ID" value="TDS13846.1"/>
    <property type="molecule type" value="Genomic_DNA"/>
</dbReference>